<feature type="domain" description="DUF7136" evidence="2">
    <location>
        <begin position="31"/>
        <end position="298"/>
    </location>
</feature>
<dbReference type="EMBL" id="JAWCUI010000087">
    <property type="protein sequence ID" value="KAL1888679.1"/>
    <property type="molecule type" value="Genomic_DNA"/>
</dbReference>
<evidence type="ECO:0000313" key="3">
    <source>
        <dbReference type="EMBL" id="KAL1888679.1"/>
    </source>
</evidence>
<evidence type="ECO:0000259" key="2">
    <source>
        <dbReference type="Pfam" id="PF23584"/>
    </source>
</evidence>
<feature type="transmembrane region" description="Helical" evidence="1">
    <location>
        <begin position="325"/>
        <end position="345"/>
    </location>
</feature>
<keyword evidence="1" id="KW-0812">Transmembrane</keyword>
<proteinExistence type="predicted"/>
<accession>A0ABR3YMS9</accession>
<evidence type="ECO:0000256" key="1">
    <source>
        <dbReference type="SAM" id="Phobius"/>
    </source>
</evidence>
<organism evidence="3 4">
    <name type="scientific">Sporothrix stenoceras</name>
    <dbReference type="NCBI Taxonomy" id="5173"/>
    <lineage>
        <taxon>Eukaryota</taxon>
        <taxon>Fungi</taxon>
        <taxon>Dikarya</taxon>
        <taxon>Ascomycota</taxon>
        <taxon>Pezizomycotina</taxon>
        <taxon>Sordariomycetes</taxon>
        <taxon>Sordariomycetidae</taxon>
        <taxon>Ophiostomatales</taxon>
        <taxon>Ophiostomataceae</taxon>
        <taxon>Sporothrix</taxon>
    </lineage>
</organism>
<reference evidence="3 4" key="1">
    <citation type="journal article" date="2024" name="IMA Fungus">
        <title>IMA Genome - F19 : A genome assembly and annotation guide to empower mycologists, including annotated draft genome sequences of Ceratocystis pirilliformis, Diaporthe australafricana, Fusarium ophioides, Paecilomyces lecythidis, and Sporothrix stenoceras.</title>
        <authorList>
            <person name="Aylward J."/>
            <person name="Wilson A.M."/>
            <person name="Visagie C.M."/>
            <person name="Spraker J."/>
            <person name="Barnes I."/>
            <person name="Buitendag C."/>
            <person name="Ceriani C."/>
            <person name="Del Mar Angel L."/>
            <person name="du Plessis D."/>
            <person name="Fuchs T."/>
            <person name="Gasser K."/>
            <person name="Kramer D."/>
            <person name="Li W."/>
            <person name="Munsamy K."/>
            <person name="Piso A."/>
            <person name="Price J.L."/>
            <person name="Sonnekus B."/>
            <person name="Thomas C."/>
            <person name="van der Nest A."/>
            <person name="van Dijk A."/>
            <person name="van Heerden A."/>
            <person name="van Vuuren N."/>
            <person name="Yilmaz N."/>
            <person name="Duong T.A."/>
            <person name="van der Merwe N.A."/>
            <person name="Wingfield M.J."/>
            <person name="Wingfield B.D."/>
        </authorList>
    </citation>
    <scope>NUCLEOTIDE SEQUENCE [LARGE SCALE GENOMIC DNA]</scope>
    <source>
        <strain evidence="3 4">CMW 5346</strain>
    </source>
</reference>
<dbReference type="Proteomes" id="UP001583186">
    <property type="component" value="Unassembled WGS sequence"/>
</dbReference>
<keyword evidence="1" id="KW-0472">Membrane</keyword>
<dbReference type="InterPro" id="IPR055560">
    <property type="entry name" value="DUF7136"/>
</dbReference>
<evidence type="ECO:0000313" key="4">
    <source>
        <dbReference type="Proteomes" id="UP001583186"/>
    </source>
</evidence>
<keyword evidence="1" id="KW-1133">Transmembrane helix</keyword>
<name>A0ABR3YMS9_9PEZI</name>
<dbReference type="Pfam" id="PF23584">
    <property type="entry name" value="DUF7136"/>
    <property type="match status" value="1"/>
</dbReference>
<protein>
    <recommendedName>
        <fullName evidence="2">DUF7136 domain-containing protein</fullName>
    </recommendedName>
</protein>
<gene>
    <name evidence="3" type="ORF">Sste5346_009384</name>
</gene>
<keyword evidence="4" id="KW-1185">Reference proteome</keyword>
<comment type="caution">
    <text evidence="3">The sequence shown here is derived from an EMBL/GenBank/DDBJ whole genome shotgun (WGS) entry which is preliminary data.</text>
</comment>
<sequence length="347" mass="36358">MYIYSVSSCGIIAAHILASAIHIRMAVADDTFPQQVQLSLVFPRNETYDISSGVLPVIFAITNTHYANPLRPFIGVHIYNDTDTDPKPPSYELGFLDLVDLEKPTGAPIGITYSGDNTTYLHWPALNVTGLEGTWLLRYSVDVTGVVPSRTYITPNESHILTSVGSIVFTTSRNGNGAAGVALSLDADGLARGTTNTSCAAVPFSQSVTVTDVVQNQNCEGRTPYIMGDPNPLPIAQCPVLANDTQIVVADYGRVPNFVNMTTAGLRCAPTVDMAAASAIASKMANAMICFGPNPNTSVQATSCPPRPLGSNVSNIASLLTAGSISVPGLAALMVVVVGIATGVLSL</sequence>